<evidence type="ECO:0000256" key="1">
    <source>
        <dbReference type="SAM" id="SignalP"/>
    </source>
</evidence>
<keyword evidence="3" id="KW-1185">Reference proteome</keyword>
<dbReference type="RefSeq" id="WP_091979358.1">
    <property type="nucleotide sequence ID" value="NZ_FOLO01000002.1"/>
</dbReference>
<dbReference type="SUPFAM" id="SSF53850">
    <property type="entry name" value="Periplasmic binding protein-like II"/>
    <property type="match status" value="1"/>
</dbReference>
<reference evidence="2 3" key="1">
    <citation type="submission" date="2016-10" db="EMBL/GenBank/DDBJ databases">
        <authorList>
            <person name="de Groot N.N."/>
        </authorList>
    </citation>
    <scope>NUCLEOTIDE SEQUENCE [LARGE SCALE GENOMIC DNA]</scope>
    <source>
        <strain evidence="2 3">DSM 6059</strain>
    </source>
</reference>
<feature type="chain" id="PRO_5011440924" description="Phosphate ABC transporter substrate-binding protein" evidence="1">
    <location>
        <begin position="21"/>
        <end position="142"/>
    </location>
</feature>
<evidence type="ECO:0000313" key="3">
    <source>
        <dbReference type="Proteomes" id="UP000198862"/>
    </source>
</evidence>
<name>A0A1I1EQY9_9GAMM</name>
<accession>A0A1I1EQY9</accession>
<proteinExistence type="predicted"/>
<keyword evidence="1" id="KW-0732">Signal</keyword>
<feature type="signal peptide" evidence="1">
    <location>
        <begin position="1"/>
        <end position="20"/>
    </location>
</feature>
<dbReference type="OrthoDB" id="5368544at2"/>
<dbReference type="AlphaFoldDB" id="A0A1I1EQY9"/>
<protein>
    <recommendedName>
        <fullName evidence="4">Phosphate ABC transporter substrate-binding protein</fullName>
    </recommendedName>
</protein>
<dbReference type="STRING" id="1123010.SAMN02745724_00398"/>
<sequence>MKNFTKAIFLFSFIIPTSFAQENIWVITQKLSSEIKLSKQEVRQIYLGININLTDTITSSATTLSSSHQIRSIFNAQVIGLTESRLQSYWAHMRFSGRTKPPKEYPTINSLLKHLEATKGSIGYVPADTELPDNLIVIYPEN</sequence>
<dbReference type="EMBL" id="FOLO01000002">
    <property type="protein sequence ID" value="SFB89501.1"/>
    <property type="molecule type" value="Genomic_DNA"/>
</dbReference>
<evidence type="ECO:0008006" key="4">
    <source>
        <dbReference type="Google" id="ProtNLM"/>
    </source>
</evidence>
<dbReference type="Proteomes" id="UP000198862">
    <property type="component" value="Unassembled WGS sequence"/>
</dbReference>
<evidence type="ECO:0000313" key="2">
    <source>
        <dbReference type="EMBL" id="SFB89501.1"/>
    </source>
</evidence>
<organism evidence="2 3">
    <name type="scientific">Pseudoalteromonas denitrificans DSM 6059</name>
    <dbReference type="NCBI Taxonomy" id="1123010"/>
    <lineage>
        <taxon>Bacteria</taxon>
        <taxon>Pseudomonadati</taxon>
        <taxon>Pseudomonadota</taxon>
        <taxon>Gammaproteobacteria</taxon>
        <taxon>Alteromonadales</taxon>
        <taxon>Pseudoalteromonadaceae</taxon>
        <taxon>Pseudoalteromonas</taxon>
    </lineage>
</organism>
<gene>
    <name evidence="2" type="ORF">SAMN02745724_00398</name>
</gene>